<comment type="similarity">
    <text evidence="1">Belongs to the MTFP1 family.</text>
</comment>
<dbReference type="EMBL" id="JASNQZ010000012">
    <property type="protein sequence ID" value="KAL0949873.1"/>
    <property type="molecule type" value="Genomic_DNA"/>
</dbReference>
<gene>
    <name evidence="4" type="ORF">HGRIS_009906</name>
</gene>
<evidence type="ECO:0000256" key="1">
    <source>
        <dbReference type="ARBA" id="ARBA00009224"/>
    </source>
</evidence>
<dbReference type="PANTHER" id="PTHR11001:SF2">
    <property type="entry name" value="MITOCHONDRIAL FISSION PROCESS PROTEIN 1"/>
    <property type="match status" value="1"/>
</dbReference>
<comment type="caution">
    <text evidence="4">The sequence shown here is derived from an EMBL/GenBank/DDBJ whole genome shotgun (WGS) entry which is preliminary data.</text>
</comment>
<dbReference type="Pfam" id="PF10558">
    <property type="entry name" value="MTP18"/>
    <property type="match status" value="1"/>
</dbReference>
<evidence type="ECO:0000256" key="2">
    <source>
        <dbReference type="ARBA" id="ARBA00017835"/>
    </source>
</evidence>
<protein>
    <recommendedName>
        <fullName evidence="2">Mitochondrial fission process protein 1</fullName>
    </recommendedName>
    <alternativeName>
        <fullName evidence="3">Mitochondrial 18 kDa protein</fullName>
    </alternativeName>
</protein>
<evidence type="ECO:0000313" key="4">
    <source>
        <dbReference type="EMBL" id="KAL0949873.1"/>
    </source>
</evidence>
<keyword evidence="5" id="KW-1185">Reference proteome</keyword>
<name>A0ABR3J2Z2_9AGAR</name>
<proteinExistence type="inferred from homology"/>
<reference evidence="5" key="1">
    <citation type="submission" date="2024-06" db="EMBL/GenBank/DDBJ databases">
        <title>Multi-omics analyses provide insights into the biosynthesis of the anticancer antibiotic pleurotin in Hohenbuehelia grisea.</title>
        <authorList>
            <person name="Weaver J.A."/>
            <person name="Alberti F."/>
        </authorList>
    </citation>
    <scope>NUCLEOTIDE SEQUENCE [LARGE SCALE GENOMIC DNA]</scope>
    <source>
        <strain evidence="5">T-177</strain>
    </source>
</reference>
<evidence type="ECO:0000313" key="5">
    <source>
        <dbReference type="Proteomes" id="UP001556367"/>
    </source>
</evidence>
<dbReference type="InterPro" id="IPR019560">
    <property type="entry name" value="Mitochondrial_18_kDa_protein"/>
</dbReference>
<sequence length="206" mass="22721">MSTTTETLTQAAQAEVDQLADNNVDSIESDVRYAAYATRLRTALRAGSRYVAYTSDIGEAFRPVVPPWIVTAAYGVSWLYLAGSSDVSYESYKAHRKGPSATEAVHFSEPTRIGIVAVQRACFQSIASMALPAFTIHTAVKQATKAFKNVQNPRVKAWGPTVSGLAIVPILPYLFDHPVEHVTEKTFDWIREKIVEQQAKNSKDEL</sequence>
<accession>A0ABR3J2Z2</accession>
<dbReference type="Proteomes" id="UP001556367">
    <property type="component" value="Unassembled WGS sequence"/>
</dbReference>
<organism evidence="4 5">
    <name type="scientific">Hohenbuehelia grisea</name>
    <dbReference type="NCBI Taxonomy" id="104357"/>
    <lineage>
        <taxon>Eukaryota</taxon>
        <taxon>Fungi</taxon>
        <taxon>Dikarya</taxon>
        <taxon>Basidiomycota</taxon>
        <taxon>Agaricomycotina</taxon>
        <taxon>Agaricomycetes</taxon>
        <taxon>Agaricomycetidae</taxon>
        <taxon>Agaricales</taxon>
        <taxon>Pleurotineae</taxon>
        <taxon>Pleurotaceae</taxon>
        <taxon>Hohenbuehelia</taxon>
    </lineage>
</organism>
<evidence type="ECO:0000256" key="3">
    <source>
        <dbReference type="ARBA" id="ARBA00029631"/>
    </source>
</evidence>
<dbReference type="PANTHER" id="PTHR11001">
    <property type="entry name" value="MITOCHONDRIAL FISSION PROCESS PROTEIN 1"/>
    <property type="match status" value="1"/>
</dbReference>